<dbReference type="GO" id="GO:0051225">
    <property type="term" value="P:spindle assembly"/>
    <property type="evidence" value="ECO:0007669"/>
    <property type="project" value="TreeGrafter"/>
</dbReference>
<dbReference type="EMBL" id="JADCNM010000003">
    <property type="protein sequence ID" value="KAG0490670.1"/>
    <property type="molecule type" value="Genomic_DNA"/>
</dbReference>
<protein>
    <submittedName>
        <fullName evidence="2">Uncharacterized protein</fullName>
    </submittedName>
</protein>
<evidence type="ECO:0000313" key="4">
    <source>
        <dbReference type="Proteomes" id="UP000636800"/>
    </source>
</evidence>
<comment type="caution">
    <text evidence="2">The sequence shown here is derived from an EMBL/GenBank/DDBJ whole genome shotgun (WGS) entry which is preliminary data.</text>
</comment>
<sequence length="194" mass="21063">MAILKGQMIYLEEWSLLDREHSSSLLGSTEALKASIIRLPIVGGARADMQDVKDAVGSAVDVMQAMGASIYSLLSKVEKASSLVSELAKDSELELALLVQSRELLSTVAALHPARPASPSRTHRRPKPILAQNVRITNTISTRFLTRGRTGYYQPCRGHLLSGSGSHEDIFLLSFLSVLSSSEDTVLRPPARPL</sequence>
<dbReference type="InterPro" id="IPR007573">
    <property type="entry name" value="QWRF"/>
</dbReference>
<organism evidence="2 4">
    <name type="scientific">Vanilla planifolia</name>
    <name type="common">Vanilla</name>
    <dbReference type="NCBI Taxonomy" id="51239"/>
    <lineage>
        <taxon>Eukaryota</taxon>
        <taxon>Viridiplantae</taxon>
        <taxon>Streptophyta</taxon>
        <taxon>Embryophyta</taxon>
        <taxon>Tracheophyta</taxon>
        <taxon>Spermatophyta</taxon>
        <taxon>Magnoliopsida</taxon>
        <taxon>Liliopsida</taxon>
        <taxon>Asparagales</taxon>
        <taxon>Orchidaceae</taxon>
        <taxon>Vanilloideae</taxon>
        <taxon>Vanilleae</taxon>
        <taxon>Vanilla</taxon>
    </lineage>
</organism>
<keyword evidence="4" id="KW-1185">Reference proteome</keyword>
<reference evidence="4 5" key="1">
    <citation type="journal article" date="2020" name="Nat. Food">
        <title>A phased Vanilla planifolia genome enables genetic improvement of flavour and production.</title>
        <authorList>
            <person name="Hasing T."/>
            <person name="Tang H."/>
            <person name="Brym M."/>
            <person name="Khazi F."/>
            <person name="Huang T."/>
            <person name="Chambers A.H."/>
        </authorList>
    </citation>
    <scope>NUCLEOTIDE SEQUENCE [LARGE SCALE GENOMIC DNA]</scope>
    <source>
        <tissue evidence="2">Leaf</tissue>
    </source>
</reference>
<dbReference type="GO" id="GO:0008017">
    <property type="term" value="F:microtubule binding"/>
    <property type="evidence" value="ECO:0007669"/>
    <property type="project" value="TreeGrafter"/>
</dbReference>
<evidence type="ECO:0000256" key="1">
    <source>
        <dbReference type="ARBA" id="ARBA00010016"/>
    </source>
</evidence>
<evidence type="ECO:0000313" key="3">
    <source>
        <dbReference type="EMBL" id="KAG0490670.1"/>
    </source>
</evidence>
<dbReference type="GO" id="GO:0005737">
    <property type="term" value="C:cytoplasm"/>
    <property type="evidence" value="ECO:0007669"/>
    <property type="project" value="TreeGrafter"/>
</dbReference>
<dbReference type="Proteomes" id="UP000639772">
    <property type="component" value="Chromosome 3"/>
</dbReference>
<dbReference type="Pfam" id="PF04484">
    <property type="entry name" value="QWRF"/>
    <property type="match status" value="1"/>
</dbReference>
<dbReference type="EMBL" id="JADCNL010000003">
    <property type="protein sequence ID" value="KAG0488946.1"/>
    <property type="molecule type" value="Genomic_DNA"/>
</dbReference>
<dbReference type="OrthoDB" id="1924320at2759"/>
<dbReference type="GO" id="GO:0005880">
    <property type="term" value="C:nuclear microtubule"/>
    <property type="evidence" value="ECO:0007669"/>
    <property type="project" value="TreeGrafter"/>
</dbReference>
<proteinExistence type="inferred from homology"/>
<dbReference type="Proteomes" id="UP000636800">
    <property type="component" value="Chromosome 3"/>
</dbReference>
<dbReference type="PANTHER" id="PTHR31807">
    <property type="entry name" value="AUGMIN FAMILY MEMBER"/>
    <property type="match status" value="1"/>
</dbReference>
<gene>
    <name evidence="3" type="ORF">HPP92_007533</name>
    <name evidence="2" type="ORF">HPP92_007757</name>
</gene>
<dbReference type="PANTHER" id="PTHR31807:SF2">
    <property type="entry name" value="PROTEIN SNOWY COTYLEDON 3"/>
    <property type="match status" value="1"/>
</dbReference>
<evidence type="ECO:0000313" key="5">
    <source>
        <dbReference type="Proteomes" id="UP000639772"/>
    </source>
</evidence>
<name>A0A835RAT4_VANPL</name>
<dbReference type="AlphaFoldDB" id="A0A835RAT4"/>
<accession>A0A835RAT4</accession>
<comment type="similarity">
    <text evidence="1">Belongs to the QWRF family.</text>
</comment>
<evidence type="ECO:0000313" key="2">
    <source>
        <dbReference type="EMBL" id="KAG0488946.1"/>
    </source>
</evidence>